<gene>
    <name evidence="1" type="ORF">H920_10677</name>
</gene>
<sequence length="69" mass="7912">MPNVSMNISVHRHPMLQLEGRLEDLGGCDVNKEKEEEDKEKSGYLILSPSYMMCFRVVVLSDLLHNFMG</sequence>
<dbReference type="AlphaFoldDB" id="A0A091DBN9"/>
<organism evidence="1 2">
    <name type="scientific">Fukomys damarensis</name>
    <name type="common">Damaraland mole rat</name>
    <name type="synonym">Cryptomys damarensis</name>
    <dbReference type="NCBI Taxonomy" id="885580"/>
    <lineage>
        <taxon>Eukaryota</taxon>
        <taxon>Metazoa</taxon>
        <taxon>Chordata</taxon>
        <taxon>Craniata</taxon>
        <taxon>Vertebrata</taxon>
        <taxon>Euteleostomi</taxon>
        <taxon>Mammalia</taxon>
        <taxon>Eutheria</taxon>
        <taxon>Euarchontoglires</taxon>
        <taxon>Glires</taxon>
        <taxon>Rodentia</taxon>
        <taxon>Hystricomorpha</taxon>
        <taxon>Bathyergidae</taxon>
        <taxon>Fukomys</taxon>
    </lineage>
</organism>
<reference evidence="1 2" key="1">
    <citation type="submission" date="2013-11" db="EMBL/GenBank/DDBJ databases">
        <title>The Damaraland mole rat (Fukomys damarensis) genome and evolution of African mole rats.</title>
        <authorList>
            <person name="Gladyshev V.N."/>
            <person name="Fang X."/>
        </authorList>
    </citation>
    <scope>NUCLEOTIDE SEQUENCE [LARGE SCALE GENOMIC DNA]</scope>
    <source>
        <tissue evidence="1">Liver</tissue>
    </source>
</reference>
<evidence type="ECO:0000313" key="1">
    <source>
        <dbReference type="EMBL" id="KFO27918.1"/>
    </source>
</evidence>
<dbReference type="Proteomes" id="UP000028990">
    <property type="component" value="Unassembled WGS sequence"/>
</dbReference>
<keyword evidence="2" id="KW-1185">Reference proteome</keyword>
<dbReference type="EMBL" id="KN122840">
    <property type="protein sequence ID" value="KFO27918.1"/>
    <property type="molecule type" value="Genomic_DNA"/>
</dbReference>
<proteinExistence type="predicted"/>
<name>A0A091DBN9_FUKDA</name>
<accession>A0A091DBN9</accession>
<evidence type="ECO:0000313" key="2">
    <source>
        <dbReference type="Proteomes" id="UP000028990"/>
    </source>
</evidence>
<protein>
    <submittedName>
        <fullName evidence="1">Uncharacterized protein</fullName>
    </submittedName>
</protein>